<dbReference type="PANTHER" id="PTHR16255:SF1">
    <property type="entry name" value="REQUIRED FOR MEIOTIC NUCLEAR DIVISION PROTEIN 1 HOMOLOG"/>
    <property type="match status" value="1"/>
</dbReference>
<protein>
    <recommendedName>
        <fullName evidence="2">DUF155 domain-containing protein</fullName>
    </recommendedName>
</protein>
<dbReference type="AlphaFoldDB" id="A0A2A9NUE9"/>
<name>A0A2A9NUE9_9AGAR</name>
<dbReference type="PANTHER" id="PTHR16255">
    <property type="entry name" value="REQUIRED FOR MEIOTIC NUCLEAR DIVISION PROTEIN 1 HOMOLOG"/>
    <property type="match status" value="1"/>
</dbReference>
<keyword evidence="4" id="KW-1185">Reference proteome</keyword>
<dbReference type="OrthoDB" id="242766at2759"/>
<dbReference type="Pfam" id="PF02582">
    <property type="entry name" value="DUF155"/>
    <property type="match status" value="1"/>
</dbReference>
<dbReference type="GO" id="GO:0005739">
    <property type="term" value="C:mitochondrion"/>
    <property type="evidence" value="ECO:0007669"/>
    <property type="project" value="UniProtKB-ARBA"/>
</dbReference>
<dbReference type="GO" id="GO:0070131">
    <property type="term" value="P:positive regulation of mitochondrial translation"/>
    <property type="evidence" value="ECO:0007669"/>
    <property type="project" value="TreeGrafter"/>
</dbReference>
<accession>A0A2A9NUE9</accession>
<dbReference type="InterPro" id="IPR051624">
    <property type="entry name" value="RMD1/Sad1-interacting"/>
</dbReference>
<evidence type="ECO:0000256" key="1">
    <source>
        <dbReference type="ARBA" id="ARBA00008306"/>
    </source>
</evidence>
<dbReference type="EMBL" id="KZ301976">
    <property type="protein sequence ID" value="PFH52994.1"/>
    <property type="molecule type" value="Genomic_DNA"/>
</dbReference>
<dbReference type="InterPro" id="IPR003734">
    <property type="entry name" value="DUF155"/>
</dbReference>
<sequence>MYLPKITHLLLPTCLKYSRSVSTVPFAPFRRSYAAVSNRKSLADPLTEAPKPKPTATTPLRRSALDSLPIRANPTPTRGDIQTVFTLATAERYLLSRLRSHPDLPARSQTLIDSWWIPKWGKEGREGEVFVFKNGSFVCWGLGEEDARRFADIVLRCATGVEIGRLKEAETEELEFVIDPIEKTRLQGDLIILGQQPELDALTLPGNLPPMVFPPDTLYARYAYSQALSRSTALSALEVSLDDYLTSMALLPHTLEKTGKPGMNRKALIKKLGELMKFRQGLNLNRENFSDVPDIYWAEPELERCFKMMSDALEVKQRTKAVNDKITYAAEAQSMLRQLLTESSSHSMELVIIALIAVEVVIALIRDGPELWQMLIGGKDEGETKAQHA</sequence>
<dbReference type="Proteomes" id="UP000242287">
    <property type="component" value="Unassembled WGS sequence"/>
</dbReference>
<organism evidence="3 4">
    <name type="scientific">Amanita thiersii Skay4041</name>
    <dbReference type="NCBI Taxonomy" id="703135"/>
    <lineage>
        <taxon>Eukaryota</taxon>
        <taxon>Fungi</taxon>
        <taxon>Dikarya</taxon>
        <taxon>Basidiomycota</taxon>
        <taxon>Agaricomycotina</taxon>
        <taxon>Agaricomycetes</taxon>
        <taxon>Agaricomycetidae</taxon>
        <taxon>Agaricales</taxon>
        <taxon>Pluteineae</taxon>
        <taxon>Amanitaceae</taxon>
        <taxon>Amanita</taxon>
    </lineage>
</organism>
<comment type="similarity">
    <text evidence="1">Belongs to the RMD1/sif2 family.</text>
</comment>
<evidence type="ECO:0000313" key="4">
    <source>
        <dbReference type="Proteomes" id="UP000242287"/>
    </source>
</evidence>
<feature type="domain" description="DUF155" evidence="2">
    <location>
        <begin position="129"/>
        <end position="323"/>
    </location>
</feature>
<evidence type="ECO:0000313" key="3">
    <source>
        <dbReference type="EMBL" id="PFH52994.1"/>
    </source>
</evidence>
<gene>
    <name evidence="3" type="ORF">AMATHDRAFT_138622</name>
</gene>
<evidence type="ECO:0000259" key="2">
    <source>
        <dbReference type="Pfam" id="PF02582"/>
    </source>
</evidence>
<proteinExistence type="inferred from homology"/>
<reference evidence="3 4" key="1">
    <citation type="submission" date="2014-02" db="EMBL/GenBank/DDBJ databases">
        <title>Transposable element dynamics among asymbiotic and ectomycorrhizal Amanita fungi.</title>
        <authorList>
            <consortium name="DOE Joint Genome Institute"/>
            <person name="Hess J."/>
            <person name="Skrede I."/>
            <person name="Wolfe B."/>
            <person name="LaButti K."/>
            <person name="Ohm R.A."/>
            <person name="Grigoriev I.V."/>
            <person name="Pringle A."/>
        </authorList>
    </citation>
    <scope>NUCLEOTIDE SEQUENCE [LARGE SCALE GENOMIC DNA]</scope>
    <source>
        <strain evidence="3 4">SKay4041</strain>
    </source>
</reference>